<feature type="compositionally biased region" description="Basic and acidic residues" evidence="1">
    <location>
        <begin position="714"/>
        <end position="730"/>
    </location>
</feature>
<dbReference type="PANTHER" id="PTHR28093:SF1">
    <property type="entry name" value="MORPHOGENESIS-RELATED PROTEIN MSB1"/>
    <property type="match status" value="1"/>
</dbReference>
<organism evidence="3 4">
    <name type="scientific">Cercophora newfieldiana</name>
    <dbReference type="NCBI Taxonomy" id="92897"/>
    <lineage>
        <taxon>Eukaryota</taxon>
        <taxon>Fungi</taxon>
        <taxon>Dikarya</taxon>
        <taxon>Ascomycota</taxon>
        <taxon>Pezizomycotina</taxon>
        <taxon>Sordariomycetes</taxon>
        <taxon>Sordariomycetidae</taxon>
        <taxon>Sordariales</taxon>
        <taxon>Lasiosphaeriaceae</taxon>
        <taxon>Cercophora</taxon>
    </lineage>
</organism>
<protein>
    <recommendedName>
        <fullName evidence="2">Meiotically up-regulated protein Msb1/Mug8 domain-containing protein</fullName>
    </recommendedName>
</protein>
<dbReference type="Proteomes" id="UP001174936">
    <property type="component" value="Unassembled WGS sequence"/>
</dbReference>
<feature type="compositionally biased region" description="Basic and acidic residues" evidence="1">
    <location>
        <begin position="601"/>
        <end position="612"/>
    </location>
</feature>
<feature type="compositionally biased region" description="Acidic residues" evidence="1">
    <location>
        <begin position="1000"/>
        <end position="1009"/>
    </location>
</feature>
<feature type="region of interest" description="Disordered" evidence="1">
    <location>
        <begin position="363"/>
        <end position="397"/>
    </location>
</feature>
<dbReference type="CDD" id="cd04401">
    <property type="entry name" value="RhoGAP_fMSB1"/>
    <property type="match status" value="1"/>
</dbReference>
<feature type="compositionally biased region" description="Low complexity" evidence="1">
    <location>
        <begin position="859"/>
        <end position="872"/>
    </location>
</feature>
<dbReference type="InterPro" id="IPR037508">
    <property type="entry name" value="Msb1/Mug8"/>
</dbReference>
<feature type="region of interest" description="Disordered" evidence="1">
    <location>
        <begin position="434"/>
        <end position="460"/>
    </location>
</feature>
<evidence type="ECO:0000256" key="1">
    <source>
        <dbReference type="SAM" id="MobiDB-lite"/>
    </source>
</evidence>
<name>A0AA39YTJ8_9PEZI</name>
<dbReference type="EMBL" id="JAULSV010000001">
    <property type="protein sequence ID" value="KAK0657417.1"/>
    <property type="molecule type" value="Genomic_DNA"/>
</dbReference>
<reference evidence="3" key="1">
    <citation type="submission" date="2023-06" db="EMBL/GenBank/DDBJ databases">
        <title>Genome-scale phylogeny and comparative genomics of the fungal order Sordariales.</title>
        <authorList>
            <consortium name="Lawrence Berkeley National Laboratory"/>
            <person name="Hensen N."/>
            <person name="Bonometti L."/>
            <person name="Westerberg I."/>
            <person name="Brannstrom I.O."/>
            <person name="Guillou S."/>
            <person name="Cros-Aarteil S."/>
            <person name="Calhoun S."/>
            <person name="Haridas S."/>
            <person name="Kuo A."/>
            <person name="Mondo S."/>
            <person name="Pangilinan J."/>
            <person name="Riley R."/>
            <person name="Labutti K."/>
            <person name="Andreopoulos B."/>
            <person name="Lipzen A."/>
            <person name="Chen C."/>
            <person name="Yanf M."/>
            <person name="Daum C."/>
            <person name="Ng V."/>
            <person name="Clum A."/>
            <person name="Steindorff A."/>
            <person name="Ohm R."/>
            <person name="Martin F."/>
            <person name="Silar P."/>
            <person name="Natvig D."/>
            <person name="Lalanne C."/>
            <person name="Gautier V."/>
            <person name="Ament-Velasquez S.L."/>
            <person name="Kruys A."/>
            <person name="Hutchinson M.I."/>
            <person name="Powell A.J."/>
            <person name="Barry K."/>
            <person name="Miller A.N."/>
            <person name="Grigoriev I.V."/>
            <person name="Debuchy R."/>
            <person name="Gladieux P."/>
            <person name="Thoren M.H."/>
            <person name="Johannesson H."/>
        </authorList>
    </citation>
    <scope>NUCLEOTIDE SEQUENCE</scope>
    <source>
        <strain evidence="3">SMH2532-1</strain>
    </source>
</reference>
<dbReference type="Pfam" id="PF08101">
    <property type="entry name" value="Msb1-Mug8_dom"/>
    <property type="match status" value="1"/>
</dbReference>
<feature type="compositionally biased region" description="Polar residues" evidence="1">
    <location>
        <begin position="652"/>
        <end position="671"/>
    </location>
</feature>
<feature type="domain" description="Meiotically up-regulated protein Msb1/Mug8" evidence="2">
    <location>
        <begin position="39"/>
        <end position="511"/>
    </location>
</feature>
<feature type="region of interest" description="Disordered" evidence="1">
    <location>
        <begin position="543"/>
        <end position="572"/>
    </location>
</feature>
<evidence type="ECO:0000313" key="4">
    <source>
        <dbReference type="Proteomes" id="UP001174936"/>
    </source>
</evidence>
<dbReference type="InterPro" id="IPR012965">
    <property type="entry name" value="Msb1/Mug8_dom"/>
</dbReference>
<feature type="region of interest" description="Disordered" evidence="1">
    <location>
        <begin position="589"/>
        <end position="612"/>
    </location>
</feature>
<feature type="compositionally biased region" description="Basic and acidic residues" evidence="1">
    <location>
        <begin position="445"/>
        <end position="456"/>
    </location>
</feature>
<sequence>MPSLFARFRGKDSKKKSQLATDKLPVKEVWEDAWTRKTVEPEEVQELIRLCTEELKARALDLPFLLLPFRPTSDPSAVRTFVRHFFDGRDGSQSLRGEALANELRMTEPMVISGVIKWCWARIQGGVVGWDSYELFKVGEQDSNMARDSFRTFIPLSVESETRAAIIWYFFELLAAVAAHGKMNGFGGRKLSRMAAWWAFEIKDDGNGFEGGYKSWLSAADATSHLFFAYLRSQAPQQQSRGAISLLPMSLQKLLQETEYPPQRPALMQSSTNRVSMIVDTVSPTPFALLRRANHFQYREDDRALREYAEYEDPVSALTEECRRVLRAVSAANQSKAVSSSKHSTSLRDASWSRFEDIGFASALEEEDEEDDGRIGPNRRPQGLRSTAASGDLGRPTTPSWADFLSSGFVDERGHNQSNLLLPPDKVLPPIETAVRQRSSQSHRPRLESEPHHLEPGELASTTRFDLDDAFWWVWMSSLGPEETPDRKAAFGRCAVIETVIRTGRWLVMEEIVKGAAPDLEEGAYIAEKKSFFSWTRRNKGIGRRKSTGKHALDRGEGLKPSSTMGFSKTSIGPDQQAKIQAAAMQLQMREKQKAQQQQVQERRGRNDSELMAEKTNSVLTLQPSILSEASPAVKWANKYDKEAIREAYLSNSNAGRGPTSTNGYASSLTNGHDRPPELPPKPLPASATMPAIPSFGITRADTPEPEPSQLTDKALEAPRDVHPAERPSDVARNTPLPLPKEAESMELARETMVSPDPDLSPESKKYKKLHKEMNKVAAPGTTSGGGLRKLFARNKRQSRLPENAASQLSSMTARPERVVSPEPAPAPEPIVVEQPPVPQQEVEERYEPVSPPSPPQAVSPVASPTFQAPVTPATPPVPEPTYEPTYEPPVHEAKPSAPSAAEEFSRFDQGPLLDQPAFIPDGDDADDAVPPPIARHTTRSPLPSPTAPVDEDESAPAPPPVARAVPAQDRWAQIRKNAAERAAQRQAGGQPEERKPIEVDDDTSGEETIESRVARIKARVAELTSNAEGIHGPASRAPPVRR</sequence>
<evidence type="ECO:0000259" key="2">
    <source>
        <dbReference type="Pfam" id="PF08101"/>
    </source>
</evidence>
<feature type="region of interest" description="Disordered" evidence="1">
    <location>
        <begin position="652"/>
        <end position="1009"/>
    </location>
</feature>
<dbReference type="PANTHER" id="PTHR28093">
    <property type="entry name" value="MORPHOGENESIS-RELATED PROTEIN MSB1"/>
    <property type="match status" value="1"/>
</dbReference>
<dbReference type="AlphaFoldDB" id="A0AA39YTJ8"/>
<accession>A0AA39YTJ8</accession>
<feature type="compositionally biased region" description="Pro residues" evidence="1">
    <location>
        <begin position="873"/>
        <end position="882"/>
    </location>
</feature>
<feature type="compositionally biased region" description="Polar residues" evidence="1">
    <location>
        <begin position="561"/>
        <end position="572"/>
    </location>
</feature>
<keyword evidence="4" id="KW-1185">Reference proteome</keyword>
<comment type="caution">
    <text evidence="3">The sequence shown here is derived from an EMBL/GenBank/DDBJ whole genome shotgun (WGS) entry which is preliminary data.</text>
</comment>
<gene>
    <name evidence="3" type="ORF">B0T16DRAFT_452882</name>
</gene>
<feature type="compositionally biased region" description="Basic and acidic residues" evidence="1">
    <location>
        <begin position="741"/>
        <end position="750"/>
    </location>
</feature>
<proteinExistence type="predicted"/>
<evidence type="ECO:0000313" key="3">
    <source>
        <dbReference type="EMBL" id="KAK0657417.1"/>
    </source>
</evidence>